<accession>A0A420G142</accession>
<keyword evidence="2" id="KW-1185">Reference proteome</keyword>
<evidence type="ECO:0000313" key="1">
    <source>
        <dbReference type="EMBL" id="RKF38929.1"/>
    </source>
</evidence>
<dbReference type="Proteomes" id="UP000286402">
    <property type="component" value="Unassembled WGS sequence"/>
</dbReference>
<organism evidence="1 2">
    <name type="scientific">Sphingobacterium siyangense</name>
    <dbReference type="NCBI Taxonomy" id="459529"/>
    <lineage>
        <taxon>Bacteria</taxon>
        <taxon>Pseudomonadati</taxon>
        <taxon>Bacteroidota</taxon>
        <taxon>Sphingobacteriia</taxon>
        <taxon>Sphingobacteriales</taxon>
        <taxon>Sphingobacteriaceae</taxon>
        <taxon>Sphingobacterium</taxon>
    </lineage>
</organism>
<proteinExistence type="predicted"/>
<gene>
    <name evidence="1" type="ORF">BCY89_26650</name>
</gene>
<sequence length="183" mass="21706">MKSIFLENELWGLVILGAFQRADCYKKDSEVLQIRKRDFKRDLRLHIDTTILPQYKGEVSEDKHIENIIDLIEFSKRYADIFSRESLNFGISQKLLNLYLKYHWVAGNIERPPHFPVDRIIQEKLGIKNIQPWTQFSLTDGKYDYVIAYAKQVLKDKHIPKTELHESAFDSLADLELHLFNRR</sequence>
<evidence type="ECO:0000313" key="2">
    <source>
        <dbReference type="Proteomes" id="UP000286402"/>
    </source>
</evidence>
<comment type="caution">
    <text evidence="1">The sequence shown here is derived from an EMBL/GenBank/DDBJ whole genome shotgun (WGS) entry which is preliminary data.</text>
</comment>
<reference evidence="1 2" key="1">
    <citation type="submission" date="2016-07" db="EMBL/GenBank/DDBJ databases">
        <title>Genome analysis of Sphingobacterium siyangense T12B17.</title>
        <authorList>
            <person name="Xu D."/>
            <person name="Su Y."/>
            <person name="Zheng S."/>
        </authorList>
    </citation>
    <scope>NUCLEOTIDE SEQUENCE [LARGE SCALE GENOMIC DNA]</scope>
    <source>
        <strain evidence="1 2">T12B17</strain>
    </source>
</reference>
<protein>
    <submittedName>
        <fullName evidence="1">Uncharacterized protein</fullName>
    </submittedName>
</protein>
<dbReference type="AlphaFoldDB" id="A0A420G142"/>
<name>A0A420G142_9SPHI</name>
<dbReference type="EMBL" id="MCAQ01000006">
    <property type="protein sequence ID" value="RKF38929.1"/>
    <property type="molecule type" value="Genomic_DNA"/>
</dbReference>
<dbReference type="RefSeq" id="WP_120333777.1">
    <property type="nucleotide sequence ID" value="NZ_CP070350.1"/>
</dbReference>